<dbReference type="AlphaFoldDB" id="A0A2T2P1D6"/>
<gene>
    <name evidence="2" type="ORF">BS50DRAFT_584829</name>
</gene>
<proteinExistence type="predicted"/>
<dbReference type="Proteomes" id="UP000240883">
    <property type="component" value="Unassembled WGS sequence"/>
</dbReference>
<keyword evidence="3" id="KW-1185">Reference proteome</keyword>
<evidence type="ECO:0000313" key="2">
    <source>
        <dbReference type="EMBL" id="PSN71326.1"/>
    </source>
</evidence>
<sequence length="180" mass="20004">MVENYKYEKMPPSRGRTVIAIICYVLMGIVGVILAYVLLRNQYRHGRGWIYHGKEWIYRLRRPDLETGQQGTVSSRDTNNHCALTSTPGPANTSPNDTSFGSDNKLIHNTADFEPHFNNHGSALEQSHQISGAQKSQILADEATIQVLGKIATVSRHNDSTVSGISLEAKPKRKRAFNVG</sequence>
<keyword evidence="1" id="KW-1133">Transmembrane helix</keyword>
<protein>
    <submittedName>
        <fullName evidence="2">Uncharacterized protein</fullName>
    </submittedName>
</protein>
<reference evidence="2 3" key="1">
    <citation type="journal article" date="2018" name="Front. Microbiol.">
        <title>Genome-Wide Analysis of Corynespora cassiicola Leaf Fall Disease Putative Effectors.</title>
        <authorList>
            <person name="Lopez D."/>
            <person name="Ribeiro S."/>
            <person name="Label P."/>
            <person name="Fumanal B."/>
            <person name="Venisse J.S."/>
            <person name="Kohler A."/>
            <person name="de Oliveira R.R."/>
            <person name="Labutti K."/>
            <person name="Lipzen A."/>
            <person name="Lail K."/>
            <person name="Bauer D."/>
            <person name="Ohm R.A."/>
            <person name="Barry K.W."/>
            <person name="Spatafora J."/>
            <person name="Grigoriev I.V."/>
            <person name="Martin F.M."/>
            <person name="Pujade-Renaud V."/>
        </authorList>
    </citation>
    <scope>NUCLEOTIDE SEQUENCE [LARGE SCALE GENOMIC DNA]</scope>
    <source>
        <strain evidence="2 3">Philippines</strain>
    </source>
</reference>
<evidence type="ECO:0000313" key="3">
    <source>
        <dbReference type="Proteomes" id="UP000240883"/>
    </source>
</evidence>
<evidence type="ECO:0000256" key="1">
    <source>
        <dbReference type="SAM" id="Phobius"/>
    </source>
</evidence>
<accession>A0A2T2P1D6</accession>
<keyword evidence="1" id="KW-0472">Membrane</keyword>
<organism evidence="2 3">
    <name type="scientific">Corynespora cassiicola Philippines</name>
    <dbReference type="NCBI Taxonomy" id="1448308"/>
    <lineage>
        <taxon>Eukaryota</taxon>
        <taxon>Fungi</taxon>
        <taxon>Dikarya</taxon>
        <taxon>Ascomycota</taxon>
        <taxon>Pezizomycotina</taxon>
        <taxon>Dothideomycetes</taxon>
        <taxon>Pleosporomycetidae</taxon>
        <taxon>Pleosporales</taxon>
        <taxon>Corynesporascaceae</taxon>
        <taxon>Corynespora</taxon>
    </lineage>
</organism>
<keyword evidence="1" id="KW-0812">Transmembrane</keyword>
<name>A0A2T2P1D6_CORCC</name>
<dbReference type="EMBL" id="KZ678131">
    <property type="protein sequence ID" value="PSN71326.1"/>
    <property type="molecule type" value="Genomic_DNA"/>
</dbReference>
<feature type="transmembrane region" description="Helical" evidence="1">
    <location>
        <begin position="18"/>
        <end position="39"/>
    </location>
</feature>